<keyword evidence="4 10" id="KW-0863">Zinc-finger</keyword>
<dbReference type="Proteomes" id="UP000711488">
    <property type="component" value="Unassembled WGS sequence"/>
</dbReference>
<dbReference type="PROSITE" id="PS50157">
    <property type="entry name" value="ZINC_FINGER_C2H2_2"/>
    <property type="match status" value="1"/>
</dbReference>
<dbReference type="PROSITE" id="PS00028">
    <property type="entry name" value="ZINC_FINGER_C2H2_1"/>
    <property type="match status" value="1"/>
</dbReference>
<comment type="caution">
    <text evidence="13">The sequence shown here is derived from an EMBL/GenBank/DDBJ whole genome shotgun (WGS) entry which is preliminary data.</text>
</comment>
<dbReference type="PANTHER" id="PTHR23233">
    <property type="entry name" value="SAL-LIKE PROTEIN"/>
    <property type="match status" value="1"/>
</dbReference>
<reference evidence="13" key="2">
    <citation type="journal article" date="2018" name="Environ. Sci. Technol.">
        <title>The Toxicogenome of Hyalella azteca: A Model for Sediment Ecotoxicology and Evolutionary Toxicology.</title>
        <authorList>
            <person name="Poynton H.C."/>
            <person name="Hasenbein S."/>
            <person name="Benoit J.B."/>
            <person name="Sepulveda M.S."/>
            <person name="Poelchau M.F."/>
            <person name="Hughes D.S.T."/>
            <person name="Murali S.C."/>
            <person name="Chen S."/>
            <person name="Glastad K.M."/>
            <person name="Goodisman M.A.D."/>
            <person name="Werren J.H."/>
            <person name="Vineis J.H."/>
            <person name="Bowen J.L."/>
            <person name="Friedrich M."/>
            <person name="Jones J."/>
            <person name="Robertson H.M."/>
            <person name="Feyereisen R."/>
            <person name="Mechler-Hickson A."/>
            <person name="Mathers N."/>
            <person name="Lee C.E."/>
            <person name="Colbourne J.K."/>
            <person name="Biales A."/>
            <person name="Johnston J.S."/>
            <person name="Wellborn G.A."/>
            <person name="Rosendale A.J."/>
            <person name="Cridge A.G."/>
            <person name="Munoz-Torres M.C."/>
            <person name="Bain P.A."/>
            <person name="Manny A.R."/>
            <person name="Major K.M."/>
            <person name="Lambert F.N."/>
            <person name="Vulpe C.D."/>
            <person name="Tuck P."/>
            <person name="Blalock B.J."/>
            <person name="Lin Y.Y."/>
            <person name="Smith M.E."/>
            <person name="Ochoa-Acuna H."/>
            <person name="Chen M.M."/>
            <person name="Childers C.P."/>
            <person name="Qu J."/>
            <person name="Dugan S."/>
            <person name="Lee S.L."/>
            <person name="Chao H."/>
            <person name="Dinh H."/>
            <person name="Han Y."/>
            <person name="Doddapaneni H."/>
            <person name="Worley K.C."/>
            <person name="Muzny D.M."/>
            <person name="Gibbs R.A."/>
            <person name="Richards S."/>
        </authorList>
    </citation>
    <scope>NUCLEOTIDE SEQUENCE</scope>
    <source>
        <strain evidence="13">HAZT.00-mixed</strain>
        <tissue evidence="13">Whole organism</tissue>
    </source>
</reference>
<evidence type="ECO:0000256" key="6">
    <source>
        <dbReference type="ARBA" id="ARBA00023015"/>
    </source>
</evidence>
<feature type="compositionally biased region" description="Pro residues" evidence="11">
    <location>
        <begin position="28"/>
        <end position="38"/>
    </location>
</feature>
<evidence type="ECO:0000256" key="9">
    <source>
        <dbReference type="ARBA" id="ARBA00038474"/>
    </source>
</evidence>
<feature type="domain" description="C2H2-type" evidence="12">
    <location>
        <begin position="185"/>
        <end position="212"/>
    </location>
</feature>
<dbReference type="InterPro" id="IPR036236">
    <property type="entry name" value="Znf_C2H2_sf"/>
</dbReference>
<feature type="compositionally biased region" description="Basic and acidic residues" evidence="11">
    <location>
        <begin position="61"/>
        <end position="74"/>
    </location>
</feature>
<keyword evidence="2" id="KW-0479">Metal-binding</keyword>
<accession>A0A6A0H776</accession>
<dbReference type="GO" id="GO:0000981">
    <property type="term" value="F:DNA-binding transcription factor activity, RNA polymerase II-specific"/>
    <property type="evidence" value="ECO:0007669"/>
    <property type="project" value="TreeGrafter"/>
</dbReference>
<dbReference type="OrthoDB" id="8749569at2759"/>
<feature type="region of interest" description="Disordered" evidence="11">
    <location>
        <begin position="21"/>
        <end position="137"/>
    </location>
</feature>
<evidence type="ECO:0000256" key="3">
    <source>
        <dbReference type="ARBA" id="ARBA00022737"/>
    </source>
</evidence>
<dbReference type="SUPFAM" id="SSF57667">
    <property type="entry name" value="beta-beta-alpha zinc fingers"/>
    <property type="match status" value="1"/>
</dbReference>
<reference evidence="13" key="3">
    <citation type="submission" date="2019-06" db="EMBL/GenBank/DDBJ databases">
        <authorList>
            <person name="Poynton C."/>
            <person name="Hasenbein S."/>
            <person name="Benoit J.B."/>
            <person name="Sepulveda M.S."/>
            <person name="Poelchau M.F."/>
            <person name="Murali S.C."/>
            <person name="Chen S."/>
            <person name="Glastad K.M."/>
            <person name="Werren J.H."/>
            <person name="Vineis J.H."/>
            <person name="Bowen J.L."/>
            <person name="Friedrich M."/>
            <person name="Jones J."/>
            <person name="Robertson H.M."/>
            <person name="Feyereisen R."/>
            <person name="Mechler-Hickson A."/>
            <person name="Mathers N."/>
            <person name="Lee C.E."/>
            <person name="Colbourne J.K."/>
            <person name="Biales A."/>
            <person name="Johnston J.S."/>
            <person name="Wellborn G.A."/>
            <person name="Rosendale A.J."/>
            <person name="Cridge A.G."/>
            <person name="Munoz-Torres M.C."/>
            <person name="Bain P.A."/>
            <person name="Manny A.R."/>
            <person name="Major K.M."/>
            <person name="Lambert F.N."/>
            <person name="Vulpe C.D."/>
            <person name="Tuck P."/>
            <person name="Blalock B.J."/>
            <person name="Lin Y.-Y."/>
            <person name="Smith M.E."/>
            <person name="Ochoa-Acuna H."/>
            <person name="Chen M.-J.M."/>
            <person name="Childers C.P."/>
            <person name="Qu J."/>
            <person name="Dugan S."/>
            <person name="Lee S.L."/>
            <person name="Chao H."/>
            <person name="Dinh H."/>
            <person name="Han Y."/>
            <person name="Doddapaneni H."/>
            <person name="Worley K.C."/>
            <person name="Muzny D.M."/>
            <person name="Gibbs R.A."/>
            <person name="Richards S."/>
        </authorList>
    </citation>
    <scope>NUCLEOTIDE SEQUENCE</scope>
    <source>
        <strain evidence="13">HAZT.00-mixed</strain>
        <tissue evidence="13">Whole organism</tissue>
    </source>
</reference>
<comment type="similarity">
    <text evidence="9">Belongs to the sal C2H2-type zinc-finger protein family.</text>
</comment>
<evidence type="ECO:0000259" key="12">
    <source>
        <dbReference type="PROSITE" id="PS50157"/>
    </source>
</evidence>
<dbReference type="AlphaFoldDB" id="A0A6A0H776"/>
<proteinExistence type="inferred from homology"/>
<keyword evidence="6" id="KW-0805">Transcription regulation</keyword>
<organism evidence="13">
    <name type="scientific">Hyalella azteca</name>
    <name type="common">Amphipod</name>
    <dbReference type="NCBI Taxonomy" id="294128"/>
    <lineage>
        <taxon>Eukaryota</taxon>
        <taxon>Metazoa</taxon>
        <taxon>Ecdysozoa</taxon>
        <taxon>Arthropoda</taxon>
        <taxon>Crustacea</taxon>
        <taxon>Multicrustacea</taxon>
        <taxon>Malacostraca</taxon>
        <taxon>Eumalacostraca</taxon>
        <taxon>Peracarida</taxon>
        <taxon>Amphipoda</taxon>
        <taxon>Senticaudata</taxon>
        <taxon>Talitrida</taxon>
        <taxon>Talitroidea</taxon>
        <taxon>Hyalellidae</taxon>
        <taxon>Hyalella</taxon>
    </lineage>
</organism>
<sequence>MNPHPIPENLDKFYPPLLAQLGEISDCPPAPTGPPSPFSPGAQSSTIPDADDSMDSSVTRSDNEKRKFDQRFMNEDSDEQLSFSSGRQRDDIDDSDTKEHLLSKCPTEKESENRNAGAATSPAVGNESPAPLNLVSRPHHPPFWSPIGLFPQTMPSSAQITSSPSTMSPVFSPLYLPNIPGRGNTTCKICFKTLACQSALEIHYRSHTKERPFKCLYCDRGFTTRLTCVLRRHIDFQKRT</sequence>
<name>A0A6A0H776_HYAAZ</name>
<evidence type="ECO:0000256" key="5">
    <source>
        <dbReference type="ARBA" id="ARBA00022833"/>
    </source>
</evidence>
<evidence type="ECO:0000256" key="8">
    <source>
        <dbReference type="ARBA" id="ARBA00023242"/>
    </source>
</evidence>
<keyword evidence="7" id="KW-0804">Transcription</keyword>
<evidence type="ECO:0000256" key="10">
    <source>
        <dbReference type="PROSITE-ProRule" id="PRU00042"/>
    </source>
</evidence>
<evidence type="ECO:0000313" key="13">
    <source>
        <dbReference type="EMBL" id="KAA0201562.1"/>
    </source>
</evidence>
<dbReference type="GO" id="GO:0008270">
    <property type="term" value="F:zinc ion binding"/>
    <property type="evidence" value="ECO:0007669"/>
    <property type="project" value="UniProtKB-KW"/>
</dbReference>
<dbReference type="PANTHER" id="PTHR23233:SF84">
    <property type="entry name" value="FI23031P1"/>
    <property type="match status" value="1"/>
</dbReference>
<dbReference type="InterPro" id="IPR013087">
    <property type="entry name" value="Znf_C2H2_type"/>
</dbReference>
<evidence type="ECO:0000256" key="2">
    <source>
        <dbReference type="ARBA" id="ARBA00022723"/>
    </source>
</evidence>
<keyword evidence="5" id="KW-0862">Zinc</keyword>
<dbReference type="GO" id="GO:0000978">
    <property type="term" value="F:RNA polymerase II cis-regulatory region sequence-specific DNA binding"/>
    <property type="evidence" value="ECO:0007669"/>
    <property type="project" value="TreeGrafter"/>
</dbReference>
<dbReference type="EMBL" id="JQDR03005384">
    <property type="protein sequence ID" value="KAA0201562.1"/>
    <property type="molecule type" value="Genomic_DNA"/>
</dbReference>
<dbReference type="GO" id="GO:0005634">
    <property type="term" value="C:nucleus"/>
    <property type="evidence" value="ECO:0007669"/>
    <property type="project" value="UniProtKB-SubCell"/>
</dbReference>
<comment type="subcellular location">
    <subcellularLocation>
        <location evidence="1">Nucleus</location>
    </subcellularLocation>
</comment>
<reference evidence="13" key="1">
    <citation type="submission" date="2014-08" db="EMBL/GenBank/DDBJ databases">
        <authorList>
            <person name="Murali S."/>
            <person name="Richards S."/>
            <person name="Bandaranaike D."/>
            <person name="Bellair M."/>
            <person name="Blankenburg K."/>
            <person name="Chao H."/>
            <person name="Dinh H."/>
            <person name="Doddapaneni H."/>
            <person name="Dugan-Rocha S."/>
            <person name="Elkadiri S."/>
            <person name="Gnanaolivu R."/>
            <person name="Hughes D."/>
            <person name="Lee S."/>
            <person name="Li M."/>
            <person name="Ming W."/>
            <person name="Munidasa M."/>
            <person name="Muniz J."/>
            <person name="Nguyen L."/>
            <person name="Osuji N."/>
            <person name="Pu L.-L."/>
            <person name="Puazo M."/>
            <person name="Skinner E."/>
            <person name="Qu C."/>
            <person name="Quiroz J."/>
            <person name="Raj R."/>
            <person name="Weissenberger G."/>
            <person name="Xin Y."/>
            <person name="Zou X."/>
            <person name="Han Y."/>
            <person name="Worley K."/>
            <person name="Muzny D."/>
            <person name="Gibbs R."/>
        </authorList>
    </citation>
    <scope>NUCLEOTIDE SEQUENCE</scope>
    <source>
        <strain evidence="13">HAZT.00-mixed</strain>
        <tissue evidence="13">Whole organism</tissue>
    </source>
</reference>
<evidence type="ECO:0000256" key="7">
    <source>
        <dbReference type="ARBA" id="ARBA00023163"/>
    </source>
</evidence>
<evidence type="ECO:0000256" key="4">
    <source>
        <dbReference type="ARBA" id="ARBA00022771"/>
    </source>
</evidence>
<keyword evidence="3" id="KW-0677">Repeat</keyword>
<dbReference type="FunFam" id="3.30.160.60:FF:000708">
    <property type="entry name" value="Sal-like protein 1"/>
    <property type="match status" value="1"/>
</dbReference>
<dbReference type="InterPro" id="IPR051565">
    <property type="entry name" value="Sal_C2H2-zinc-finger"/>
</dbReference>
<keyword evidence="8" id="KW-0539">Nucleus</keyword>
<protein>
    <recommendedName>
        <fullName evidence="12">C2H2-type domain-containing protein</fullName>
    </recommendedName>
</protein>
<dbReference type="Gene3D" id="3.30.160.60">
    <property type="entry name" value="Classic Zinc Finger"/>
    <property type="match status" value="2"/>
</dbReference>
<feature type="compositionally biased region" description="Basic and acidic residues" evidence="11">
    <location>
        <begin position="87"/>
        <end position="113"/>
    </location>
</feature>
<evidence type="ECO:0000256" key="11">
    <source>
        <dbReference type="SAM" id="MobiDB-lite"/>
    </source>
</evidence>
<evidence type="ECO:0000256" key="1">
    <source>
        <dbReference type="ARBA" id="ARBA00004123"/>
    </source>
</evidence>
<gene>
    <name evidence="13" type="ORF">HAZT_HAZT008701</name>
</gene>